<reference evidence="1" key="1">
    <citation type="submission" date="2014-11" db="EMBL/GenBank/DDBJ databases">
        <authorList>
            <person name="Amaro Gonzalez C."/>
        </authorList>
    </citation>
    <scope>NUCLEOTIDE SEQUENCE</scope>
</reference>
<name>A0A0E9TI05_ANGAN</name>
<protein>
    <submittedName>
        <fullName evidence="1">Uncharacterized protein</fullName>
    </submittedName>
</protein>
<organism evidence="1">
    <name type="scientific">Anguilla anguilla</name>
    <name type="common">European freshwater eel</name>
    <name type="synonym">Muraena anguilla</name>
    <dbReference type="NCBI Taxonomy" id="7936"/>
    <lineage>
        <taxon>Eukaryota</taxon>
        <taxon>Metazoa</taxon>
        <taxon>Chordata</taxon>
        <taxon>Craniata</taxon>
        <taxon>Vertebrata</taxon>
        <taxon>Euteleostomi</taxon>
        <taxon>Actinopterygii</taxon>
        <taxon>Neopterygii</taxon>
        <taxon>Teleostei</taxon>
        <taxon>Anguilliformes</taxon>
        <taxon>Anguillidae</taxon>
        <taxon>Anguilla</taxon>
    </lineage>
</organism>
<dbReference type="EMBL" id="GBXM01056027">
    <property type="protein sequence ID" value="JAH52550.1"/>
    <property type="molecule type" value="Transcribed_RNA"/>
</dbReference>
<reference evidence="1" key="2">
    <citation type="journal article" date="2015" name="Fish Shellfish Immunol.">
        <title>Early steps in the European eel (Anguilla anguilla)-Vibrio vulnificus interaction in the gills: Role of the RtxA13 toxin.</title>
        <authorList>
            <person name="Callol A."/>
            <person name="Pajuelo D."/>
            <person name="Ebbesson L."/>
            <person name="Teles M."/>
            <person name="MacKenzie S."/>
            <person name="Amaro C."/>
        </authorList>
    </citation>
    <scope>NUCLEOTIDE SEQUENCE</scope>
</reference>
<evidence type="ECO:0000313" key="1">
    <source>
        <dbReference type="EMBL" id="JAH52550.1"/>
    </source>
</evidence>
<sequence length="49" mass="5795">MFILFYSDFIAGQEKMNPAFAIPFHSLVQFGFQKRAVMHSHSRPFIFTR</sequence>
<accession>A0A0E9TI05</accession>
<dbReference type="AlphaFoldDB" id="A0A0E9TI05"/>
<proteinExistence type="predicted"/>